<accession>A0A0G4MTS4</accession>
<feature type="compositionally biased region" description="Basic residues" evidence="1">
    <location>
        <begin position="12"/>
        <end position="33"/>
    </location>
</feature>
<feature type="non-terminal residue" evidence="2">
    <location>
        <position position="1"/>
    </location>
</feature>
<reference evidence="2 3" key="1">
    <citation type="submission" date="2015-05" db="EMBL/GenBank/DDBJ databases">
        <authorList>
            <person name="Wang D.B."/>
            <person name="Wang M."/>
        </authorList>
    </citation>
    <scope>NUCLEOTIDE SEQUENCE [LARGE SCALE GENOMIC DNA]</scope>
    <source>
        <strain evidence="2">VL1</strain>
    </source>
</reference>
<sequence>RVQAAAEQRHAGAGRRLPRRRARHVQRRRRARRALAPQA</sequence>
<feature type="region of interest" description="Disordered" evidence="1">
    <location>
        <begin position="1"/>
        <end position="39"/>
    </location>
</feature>
<organism evidence="2 3">
    <name type="scientific">Verticillium longisporum</name>
    <name type="common">Verticillium dahliae var. longisporum</name>
    <dbReference type="NCBI Taxonomy" id="100787"/>
    <lineage>
        <taxon>Eukaryota</taxon>
        <taxon>Fungi</taxon>
        <taxon>Dikarya</taxon>
        <taxon>Ascomycota</taxon>
        <taxon>Pezizomycotina</taxon>
        <taxon>Sordariomycetes</taxon>
        <taxon>Hypocreomycetidae</taxon>
        <taxon>Glomerellales</taxon>
        <taxon>Plectosphaerellaceae</taxon>
        <taxon>Verticillium</taxon>
    </lineage>
</organism>
<dbReference type="AlphaFoldDB" id="A0A0G4MTS4"/>
<dbReference type="Proteomes" id="UP000044602">
    <property type="component" value="Unassembled WGS sequence"/>
</dbReference>
<name>A0A0G4MTS4_VERLO</name>
<evidence type="ECO:0000256" key="1">
    <source>
        <dbReference type="SAM" id="MobiDB-lite"/>
    </source>
</evidence>
<proteinExistence type="predicted"/>
<evidence type="ECO:0000313" key="2">
    <source>
        <dbReference type="EMBL" id="CRK37696.1"/>
    </source>
</evidence>
<evidence type="ECO:0000313" key="3">
    <source>
        <dbReference type="Proteomes" id="UP000044602"/>
    </source>
</evidence>
<protein>
    <submittedName>
        <fullName evidence="2">Uncharacterized protein</fullName>
    </submittedName>
</protein>
<dbReference type="EMBL" id="CVQH01024883">
    <property type="protein sequence ID" value="CRK37696.1"/>
    <property type="molecule type" value="Genomic_DNA"/>
</dbReference>
<gene>
    <name evidence="2" type="ORF">BN1708_020332</name>
</gene>
<keyword evidence="3" id="KW-1185">Reference proteome</keyword>